<organism evidence="21 22">
    <name type="scientific">Aspergillus caelatus</name>
    <dbReference type="NCBI Taxonomy" id="61420"/>
    <lineage>
        <taxon>Eukaryota</taxon>
        <taxon>Fungi</taxon>
        <taxon>Dikarya</taxon>
        <taxon>Ascomycota</taxon>
        <taxon>Pezizomycotina</taxon>
        <taxon>Eurotiomycetes</taxon>
        <taxon>Eurotiomycetidae</taxon>
        <taxon>Eurotiales</taxon>
        <taxon>Aspergillaceae</taxon>
        <taxon>Aspergillus</taxon>
        <taxon>Aspergillus subgen. Circumdati</taxon>
    </lineage>
</organism>
<evidence type="ECO:0000256" key="13">
    <source>
        <dbReference type="ARBA" id="ARBA00023326"/>
    </source>
</evidence>
<dbReference type="InterPro" id="IPR017853">
    <property type="entry name" value="GH"/>
</dbReference>
<feature type="chain" id="PRO_5024935613" description="Probable beta-glucosidase G" evidence="19">
    <location>
        <begin position="21"/>
        <end position="826"/>
    </location>
</feature>
<evidence type="ECO:0000256" key="12">
    <source>
        <dbReference type="ARBA" id="ARBA00023295"/>
    </source>
</evidence>
<evidence type="ECO:0000256" key="9">
    <source>
        <dbReference type="ARBA" id="ARBA00023001"/>
    </source>
</evidence>
<comment type="pathway">
    <text evidence="3">Glycan metabolism; cellulose degradation.</text>
</comment>
<dbReference type="FunFam" id="2.60.40.10:FF:000757">
    <property type="entry name" value="Beta-glucosidase G"/>
    <property type="match status" value="1"/>
</dbReference>
<evidence type="ECO:0000256" key="16">
    <source>
        <dbReference type="ARBA" id="ARBA00041276"/>
    </source>
</evidence>
<evidence type="ECO:0000256" key="3">
    <source>
        <dbReference type="ARBA" id="ARBA00004987"/>
    </source>
</evidence>
<dbReference type="InterPro" id="IPR026891">
    <property type="entry name" value="Fn3-like"/>
</dbReference>
<evidence type="ECO:0000256" key="10">
    <source>
        <dbReference type="ARBA" id="ARBA00023180"/>
    </source>
</evidence>
<reference evidence="21 22" key="1">
    <citation type="submission" date="2019-04" db="EMBL/GenBank/DDBJ databases">
        <title>Friends and foes A comparative genomics studyof 23 Aspergillus species from section Flavi.</title>
        <authorList>
            <consortium name="DOE Joint Genome Institute"/>
            <person name="Kjaerbolling I."/>
            <person name="Vesth T."/>
            <person name="Frisvad J.C."/>
            <person name="Nybo J.L."/>
            <person name="Theobald S."/>
            <person name="Kildgaard S."/>
            <person name="Isbrandt T."/>
            <person name="Kuo A."/>
            <person name="Sato A."/>
            <person name="Lyhne E.K."/>
            <person name="Kogle M.E."/>
            <person name="Wiebenga A."/>
            <person name="Kun R.S."/>
            <person name="Lubbers R.J."/>
            <person name="Makela M.R."/>
            <person name="Barry K."/>
            <person name="Chovatia M."/>
            <person name="Clum A."/>
            <person name="Daum C."/>
            <person name="Haridas S."/>
            <person name="He G."/>
            <person name="LaButti K."/>
            <person name="Lipzen A."/>
            <person name="Mondo S."/>
            <person name="Riley R."/>
            <person name="Salamov A."/>
            <person name="Simmons B.A."/>
            <person name="Magnuson J.K."/>
            <person name="Henrissat B."/>
            <person name="Mortensen U.H."/>
            <person name="Larsen T.O."/>
            <person name="Devries R.P."/>
            <person name="Grigoriev I.V."/>
            <person name="Machida M."/>
            <person name="Baker S.E."/>
            <person name="Andersen M.R."/>
        </authorList>
    </citation>
    <scope>NUCLEOTIDE SEQUENCE [LARGE SCALE GENOMIC DNA]</scope>
    <source>
        <strain evidence="21 22">CBS 763.97</strain>
    </source>
</reference>
<accession>A0A5N7ALT4</accession>
<keyword evidence="9" id="KW-0136">Cellulose degradation</keyword>
<dbReference type="Pfam" id="PF00933">
    <property type="entry name" value="Glyco_hydro_3"/>
    <property type="match status" value="1"/>
</dbReference>
<comment type="function">
    <text evidence="14">Beta-glucosidases are one of a number of cellulolytic enzymes involved in the degradation of cellulosic biomass. Catalyzes the last step releasing glucose from the inhibitory cellobiose.</text>
</comment>
<evidence type="ECO:0000256" key="4">
    <source>
        <dbReference type="ARBA" id="ARBA00005336"/>
    </source>
</evidence>
<keyword evidence="8 21" id="KW-0378">Hydrolase</keyword>
<comment type="subcellular location">
    <subcellularLocation>
        <location evidence="2">Secreted</location>
    </subcellularLocation>
</comment>
<evidence type="ECO:0000256" key="7">
    <source>
        <dbReference type="ARBA" id="ARBA00022729"/>
    </source>
</evidence>
<dbReference type="PANTHER" id="PTHR42715:SF12">
    <property type="entry name" value="BETA-GLUCOSIDASE G-RELATED"/>
    <property type="match status" value="1"/>
</dbReference>
<keyword evidence="13" id="KW-0624">Polysaccharide degradation</keyword>
<dbReference type="AlphaFoldDB" id="A0A5N7ALT4"/>
<gene>
    <name evidence="21" type="ORF">BDV27DRAFT_140057</name>
</gene>
<evidence type="ECO:0000313" key="21">
    <source>
        <dbReference type="EMBL" id="KAE8370811.1"/>
    </source>
</evidence>
<keyword evidence="12" id="KW-0326">Glycosidase</keyword>
<sequence>MDLTVLQVFAGGLLVSLASAQFVPSYDKNLAQAEYVPFSNPQPLDTPILGQYGHSPAVLPSPNITGTGGWKDGLEKAKAFLEQLTLEEKADIVTGTQGPCVGNIAPIPRIGWKGLCLQDGPMGIRNADYASVFVSGVSAASTWDRKVLYDRGKAMAQEFKDKGAHVHLGPVAGPLGRNPYAGRNWEGFAADPYLTGVAMEESIKGIQSVGIQACPKHFIGNEQEKQRQPSIPQNLTYDTQVDQESVSSNIEDRTIHELYLWPFVNAIRAGATTVMCSYNRLNGSYACQNSKALIGLLKGELGFQGYVQSDWGATHSGLASIESGLDMNLPGGFSMFGDRWSGTFFGGNITVAVRNGTLPVERLNDMVLRVMTPYFALGQDKNYPTVDRSSVDLNNFTPPDTWVRNFTISGASHRDVRRDHAKLIRQHGADSTILLKNERNALPLEAPKRIFVFGNDAGEVTHGPYNSANFEFGTLAAAGGSGTGRFTTLSTPLQAIQSRVAKDDGIVRFWLNNTLIIGDSAGSDSQIWVYEHPDVCLVFLKNWHEELVERPSLNLDWRANELVEKVASNCNNTVVVTHSGGVNVLPWADHPNVTAILAAHYPGQETGNAIADVLYGTVNPSAKLPYTIAYRQSDYTALPTTSVNTTGPDDWQSYFDEKLEIDYRYFDAHNISVRYEFGFGLSYSTFHLSGTKSVRLAAEGITARPKKQKIAPGGNPALFEPLYEVSSTVTNSGERYGGTVAQLYVTFPNNTPKGTPPKQLRGFQKVFLEKGEFKTATFELMRRDLSYWDVGAQEWVIPQGEFTLSVGFSSRDLRELIKITPLSASN</sequence>
<evidence type="ECO:0000256" key="15">
    <source>
        <dbReference type="ARBA" id="ARBA00039579"/>
    </source>
</evidence>
<feature type="domain" description="Fibronectin type III-like" evidence="20">
    <location>
        <begin position="739"/>
        <end position="810"/>
    </location>
</feature>
<evidence type="ECO:0000259" key="20">
    <source>
        <dbReference type="SMART" id="SM01217"/>
    </source>
</evidence>
<dbReference type="RefSeq" id="XP_031933892.1">
    <property type="nucleotide sequence ID" value="XM_032069578.1"/>
</dbReference>
<keyword evidence="11" id="KW-0119">Carbohydrate metabolism</keyword>
<dbReference type="GO" id="GO:0005576">
    <property type="term" value="C:extracellular region"/>
    <property type="evidence" value="ECO:0007669"/>
    <property type="project" value="UniProtKB-SubCell"/>
</dbReference>
<dbReference type="InterPro" id="IPR050288">
    <property type="entry name" value="Cellulose_deg_GH3"/>
</dbReference>
<dbReference type="PANTHER" id="PTHR42715">
    <property type="entry name" value="BETA-GLUCOSIDASE"/>
    <property type="match status" value="1"/>
</dbReference>
<dbReference type="InterPro" id="IPR013783">
    <property type="entry name" value="Ig-like_fold"/>
</dbReference>
<name>A0A5N7ALT4_9EURO</name>
<dbReference type="Gene3D" id="2.60.40.10">
    <property type="entry name" value="Immunoglobulins"/>
    <property type="match status" value="1"/>
</dbReference>
<keyword evidence="7 19" id="KW-0732">Signal</keyword>
<evidence type="ECO:0000256" key="2">
    <source>
        <dbReference type="ARBA" id="ARBA00004613"/>
    </source>
</evidence>
<dbReference type="SMART" id="SM01217">
    <property type="entry name" value="Fn3_like"/>
    <property type="match status" value="1"/>
</dbReference>
<evidence type="ECO:0000256" key="14">
    <source>
        <dbReference type="ARBA" id="ARBA00024983"/>
    </source>
</evidence>
<evidence type="ECO:0000256" key="19">
    <source>
        <dbReference type="SAM" id="SignalP"/>
    </source>
</evidence>
<evidence type="ECO:0000256" key="8">
    <source>
        <dbReference type="ARBA" id="ARBA00022801"/>
    </source>
</evidence>
<dbReference type="InterPro" id="IPR002772">
    <property type="entry name" value="Glyco_hydro_3_C"/>
</dbReference>
<dbReference type="GeneID" id="43654024"/>
<dbReference type="SUPFAM" id="SSF52279">
    <property type="entry name" value="Beta-D-glucan exohydrolase, C-terminal domain"/>
    <property type="match status" value="1"/>
</dbReference>
<dbReference type="Gene3D" id="3.40.50.1700">
    <property type="entry name" value="Glycoside hydrolase family 3 C-terminal domain"/>
    <property type="match status" value="1"/>
</dbReference>
<dbReference type="FunFam" id="3.40.50.1700:FF:000003">
    <property type="entry name" value="Probable beta-glucosidase"/>
    <property type="match status" value="1"/>
</dbReference>
<dbReference type="PRINTS" id="PR00133">
    <property type="entry name" value="GLHYDRLASE3"/>
</dbReference>
<dbReference type="EC" id="3.2.1.21" evidence="5"/>
<dbReference type="OrthoDB" id="416222at2759"/>
<comment type="similarity">
    <text evidence="4">Belongs to the glycosyl hydrolase 3 family.</text>
</comment>
<keyword evidence="6" id="KW-0964">Secreted</keyword>
<evidence type="ECO:0000256" key="6">
    <source>
        <dbReference type="ARBA" id="ARBA00022525"/>
    </source>
</evidence>
<dbReference type="FunFam" id="3.20.20.300:FF:000002">
    <property type="entry name" value="Probable beta-glucosidase"/>
    <property type="match status" value="1"/>
</dbReference>
<dbReference type="GO" id="GO:0030245">
    <property type="term" value="P:cellulose catabolic process"/>
    <property type="evidence" value="ECO:0007669"/>
    <property type="project" value="UniProtKB-KW"/>
</dbReference>
<dbReference type="InterPro" id="IPR036962">
    <property type="entry name" value="Glyco_hydro_3_N_sf"/>
</dbReference>
<evidence type="ECO:0000256" key="1">
    <source>
        <dbReference type="ARBA" id="ARBA00000448"/>
    </source>
</evidence>
<dbReference type="GO" id="GO:0008422">
    <property type="term" value="F:beta-glucosidase activity"/>
    <property type="evidence" value="ECO:0007669"/>
    <property type="project" value="UniProtKB-EC"/>
</dbReference>
<dbReference type="SUPFAM" id="SSF51445">
    <property type="entry name" value="(Trans)glycosidases"/>
    <property type="match status" value="1"/>
</dbReference>
<keyword evidence="10" id="KW-0325">Glycoprotein</keyword>
<evidence type="ECO:0000256" key="17">
    <source>
        <dbReference type="ARBA" id="ARBA00041601"/>
    </source>
</evidence>
<dbReference type="Proteomes" id="UP000326268">
    <property type="component" value="Unassembled WGS sequence"/>
</dbReference>
<protein>
    <recommendedName>
        <fullName evidence="15">Probable beta-glucosidase G</fullName>
        <ecNumber evidence="5">3.2.1.21</ecNumber>
    </recommendedName>
    <alternativeName>
        <fullName evidence="16">Beta-D-glucoside glucohydrolase G</fullName>
    </alternativeName>
    <alternativeName>
        <fullName evidence="17">Cellobiase G</fullName>
    </alternativeName>
    <alternativeName>
        <fullName evidence="18">Gentiobiase G</fullName>
    </alternativeName>
</protein>
<dbReference type="Pfam" id="PF01915">
    <property type="entry name" value="Glyco_hydro_3_C"/>
    <property type="match status" value="1"/>
</dbReference>
<comment type="catalytic activity">
    <reaction evidence="1">
        <text>Hydrolysis of terminal, non-reducing beta-D-glucosyl residues with release of beta-D-glucose.</text>
        <dbReference type="EC" id="3.2.1.21"/>
    </reaction>
</comment>
<keyword evidence="22" id="KW-1185">Reference proteome</keyword>
<feature type="signal peptide" evidence="19">
    <location>
        <begin position="1"/>
        <end position="20"/>
    </location>
</feature>
<dbReference type="EMBL" id="ML737563">
    <property type="protein sequence ID" value="KAE8370811.1"/>
    <property type="molecule type" value="Genomic_DNA"/>
</dbReference>
<dbReference type="Gene3D" id="3.20.20.300">
    <property type="entry name" value="Glycoside hydrolase, family 3, N-terminal domain"/>
    <property type="match status" value="1"/>
</dbReference>
<evidence type="ECO:0000256" key="5">
    <source>
        <dbReference type="ARBA" id="ARBA00012744"/>
    </source>
</evidence>
<dbReference type="Pfam" id="PF14310">
    <property type="entry name" value="Fn3-like"/>
    <property type="match status" value="1"/>
</dbReference>
<evidence type="ECO:0000256" key="11">
    <source>
        <dbReference type="ARBA" id="ARBA00023277"/>
    </source>
</evidence>
<proteinExistence type="inferred from homology"/>
<dbReference type="InterPro" id="IPR036881">
    <property type="entry name" value="Glyco_hydro_3_C_sf"/>
</dbReference>
<evidence type="ECO:0000256" key="18">
    <source>
        <dbReference type="ARBA" id="ARBA00041808"/>
    </source>
</evidence>
<evidence type="ECO:0000313" key="22">
    <source>
        <dbReference type="Proteomes" id="UP000326268"/>
    </source>
</evidence>
<dbReference type="InterPro" id="IPR001764">
    <property type="entry name" value="Glyco_hydro_3_N"/>
</dbReference>